<evidence type="ECO:0000313" key="3">
    <source>
        <dbReference type="Proteomes" id="UP000091820"/>
    </source>
</evidence>
<feature type="transmembrane region" description="Helical" evidence="1">
    <location>
        <begin position="80"/>
        <end position="98"/>
    </location>
</feature>
<accession>A0A1A9WXE8</accession>
<keyword evidence="1" id="KW-0812">Transmembrane</keyword>
<dbReference type="EnsemblMetazoa" id="GBRI036018-RA">
    <property type="protein sequence ID" value="GBRI036018-PA"/>
    <property type="gene ID" value="GBRI036018"/>
</dbReference>
<feature type="transmembrane region" description="Helical" evidence="1">
    <location>
        <begin position="50"/>
        <end position="74"/>
    </location>
</feature>
<dbReference type="AlphaFoldDB" id="A0A1A9WXE8"/>
<sequence>MTGNSSTTTKPQCTTRMNVKLRISVNPTRIRAFLLLNTIEKLSKYPCGSLCSIMTSLLIVPSPLALVITAAAGASARRDSYSYLQFNYYFVYFLCWWVERHDTLSEKSKYRKFSKSTHTLPYVECEIYGTNPTIRSSQYFMRMSFERETR</sequence>
<dbReference type="Proteomes" id="UP000091820">
    <property type="component" value="Unassembled WGS sequence"/>
</dbReference>
<protein>
    <submittedName>
        <fullName evidence="2">Uncharacterized protein</fullName>
    </submittedName>
</protein>
<evidence type="ECO:0000313" key="2">
    <source>
        <dbReference type="EnsemblMetazoa" id="GBRI036018-PA"/>
    </source>
</evidence>
<dbReference type="VEuPathDB" id="VectorBase:GBRI036018"/>
<keyword evidence="1" id="KW-0472">Membrane</keyword>
<proteinExistence type="predicted"/>
<reference evidence="2" key="2">
    <citation type="submission" date="2020-05" db="UniProtKB">
        <authorList>
            <consortium name="EnsemblMetazoa"/>
        </authorList>
    </citation>
    <scope>IDENTIFICATION</scope>
    <source>
        <strain evidence="2">IAEA</strain>
    </source>
</reference>
<keyword evidence="3" id="KW-1185">Reference proteome</keyword>
<evidence type="ECO:0000256" key="1">
    <source>
        <dbReference type="SAM" id="Phobius"/>
    </source>
</evidence>
<organism evidence="2 3">
    <name type="scientific">Glossina brevipalpis</name>
    <dbReference type="NCBI Taxonomy" id="37001"/>
    <lineage>
        <taxon>Eukaryota</taxon>
        <taxon>Metazoa</taxon>
        <taxon>Ecdysozoa</taxon>
        <taxon>Arthropoda</taxon>
        <taxon>Hexapoda</taxon>
        <taxon>Insecta</taxon>
        <taxon>Pterygota</taxon>
        <taxon>Neoptera</taxon>
        <taxon>Endopterygota</taxon>
        <taxon>Diptera</taxon>
        <taxon>Brachycera</taxon>
        <taxon>Muscomorpha</taxon>
        <taxon>Hippoboscoidea</taxon>
        <taxon>Glossinidae</taxon>
        <taxon>Glossina</taxon>
    </lineage>
</organism>
<reference evidence="3" key="1">
    <citation type="submission" date="2014-03" db="EMBL/GenBank/DDBJ databases">
        <authorList>
            <person name="Aksoy S."/>
            <person name="Warren W."/>
            <person name="Wilson R.K."/>
        </authorList>
    </citation>
    <scope>NUCLEOTIDE SEQUENCE [LARGE SCALE GENOMIC DNA]</scope>
    <source>
        <strain evidence="3">IAEA</strain>
    </source>
</reference>
<keyword evidence="1" id="KW-1133">Transmembrane helix</keyword>
<name>A0A1A9WXE8_9MUSC</name>